<dbReference type="Gene3D" id="3.40.30.10">
    <property type="entry name" value="Glutaredoxin"/>
    <property type="match status" value="1"/>
</dbReference>
<dbReference type="PROSITE" id="PS51352">
    <property type="entry name" value="THIOREDOXIN_2"/>
    <property type="match status" value="1"/>
</dbReference>
<dbReference type="GO" id="GO:0016491">
    <property type="term" value="F:oxidoreductase activity"/>
    <property type="evidence" value="ECO:0007669"/>
    <property type="project" value="InterPro"/>
</dbReference>
<dbReference type="SUPFAM" id="SSF52833">
    <property type="entry name" value="Thioredoxin-like"/>
    <property type="match status" value="1"/>
</dbReference>
<feature type="chain" id="PRO_5038104563" evidence="1">
    <location>
        <begin position="31"/>
        <end position="169"/>
    </location>
</feature>
<feature type="signal peptide" evidence="1">
    <location>
        <begin position="1"/>
        <end position="30"/>
    </location>
</feature>
<feature type="domain" description="Thioredoxin" evidence="2">
    <location>
        <begin position="27"/>
        <end position="169"/>
    </location>
</feature>
<accession>A0A944H6L4</accession>
<keyword evidence="4" id="KW-1185">Reference proteome</keyword>
<proteinExistence type="predicted"/>
<organism evidence="3 4">
    <name type="scientific">Denitromonas iodatirespirans</name>
    <dbReference type="NCBI Taxonomy" id="2795389"/>
    <lineage>
        <taxon>Bacteria</taxon>
        <taxon>Pseudomonadati</taxon>
        <taxon>Pseudomonadota</taxon>
        <taxon>Betaproteobacteria</taxon>
        <taxon>Rhodocyclales</taxon>
        <taxon>Zoogloeaceae</taxon>
        <taxon>Denitromonas</taxon>
    </lineage>
</organism>
<dbReference type="CDD" id="cd02966">
    <property type="entry name" value="TlpA_like_family"/>
    <property type="match status" value="1"/>
</dbReference>
<sequence>MMSRRTWNLMILALAALVLGALLLASPARAQHRPVIDLPETQLIDGRMLDPAHFKGKAVLVLMWATWCPNCLASLPHHARLYDAYRDKGFELLALSVDKDAADVRDFLASNPYGFPVAMRTAAHRAVLGSIIGTPTLILLARDGRVVWRQVGEVSYDEIDMQLRSVLEQ</sequence>
<dbReference type="PANTHER" id="PTHR42852">
    <property type="entry name" value="THIOL:DISULFIDE INTERCHANGE PROTEIN DSBE"/>
    <property type="match status" value="1"/>
</dbReference>
<dbReference type="EMBL" id="JAEKFT010000003">
    <property type="protein sequence ID" value="MBT0960294.1"/>
    <property type="molecule type" value="Genomic_DNA"/>
</dbReference>
<dbReference type="Pfam" id="PF08534">
    <property type="entry name" value="Redoxin"/>
    <property type="match status" value="1"/>
</dbReference>
<protein>
    <submittedName>
        <fullName evidence="3">TlpA family protein disulfide reductase</fullName>
    </submittedName>
</protein>
<comment type="caution">
    <text evidence="3">The sequence shown here is derived from an EMBL/GenBank/DDBJ whole genome shotgun (WGS) entry which is preliminary data.</text>
</comment>
<dbReference type="Proteomes" id="UP000694660">
    <property type="component" value="Unassembled WGS sequence"/>
</dbReference>
<evidence type="ECO:0000313" key="3">
    <source>
        <dbReference type="EMBL" id="MBT0960294.1"/>
    </source>
</evidence>
<gene>
    <name evidence="3" type="ORF">I8J34_03825</name>
</gene>
<dbReference type="InterPro" id="IPR036249">
    <property type="entry name" value="Thioredoxin-like_sf"/>
</dbReference>
<dbReference type="PANTHER" id="PTHR42852:SF13">
    <property type="entry name" value="PROTEIN DIPZ"/>
    <property type="match status" value="1"/>
</dbReference>
<dbReference type="InterPro" id="IPR050553">
    <property type="entry name" value="Thioredoxin_ResA/DsbE_sf"/>
</dbReference>
<evidence type="ECO:0000259" key="2">
    <source>
        <dbReference type="PROSITE" id="PS51352"/>
    </source>
</evidence>
<dbReference type="InterPro" id="IPR013766">
    <property type="entry name" value="Thioredoxin_domain"/>
</dbReference>
<dbReference type="RefSeq" id="WP_214360046.1">
    <property type="nucleotide sequence ID" value="NZ_JAEKFT010000003.1"/>
</dbReference>
<dbReference type="AlphaFoldDB" id="A0A944H6L4"/>
<name>A0A944H6L4_DENI1</name>
<dbReference type="InterPro" id="IPR013740">
    <property type="entry name" value="Redoxin"/>
</dbReference>
<evidence type="ECO:0000313" key="4">
    <source>
        <dbReference type="Proteomes" id="UP000694660"/>
    </source>
</evidence>
<evidence type="ECO:0000256" key="1">
    <source>
        <dbReference type="SAM" id="SignalP"/>
    </source>
</evidence>
<keyword evidence="1" id="KW-0732">Signal</keyword>
<reference evidence="4" key="1">
    <citation type="journal article" date="2022" name="ISME J.">
        <title>Genetic and phylogenetic analysis of dissimilatory iodate-reducing bacteria identifies potential niches across the world's oceans.</title>
        <authorList>
            <person name="Reyes-Umana V."/>
            <person name="Henning Z."/>
            <person name="Lee K."/>
            <person name="Barnum T.P."/>
            <person name="Coates J.D."/>
        </authorList>
    </citation>
    <scope>NUCLEOTIDE SEQUENCE [LARGE SCALE GENOMIC DNA]</scope>
    <source>
        <strain evidence="4">IR12</strain>
    </source>
</reference>